<evidence type="ECO:0000256" key="1">
    <source>
        <dbReference type="SAM" id="MobiDB-lite"/>
    </source>
</evidence>
<dbReference type="Proteomes" id="UP000887566">
    <property type="component" value="Unplaced"/>
</dbReference>
<organism evidence="2 3">
    <name type="scientific">Plectus sambesii</name>
    <dbReference type="NCBI Taxonomy" id="2011161"/>
    <lineage>
        <taxon>Eukaryota</taxon>
        <taxon>Metazoa</taxon>
        <taxon>Ecdysozoa</taxon>
        <taxon>Nematoda</taxon>
        <taxon>Chromadorea</taxon>
        <taxon>Plectida</taxon>
        <taxon>Plectina</taxon>
        <taxon>Plectoidea</taxon>
        <taxon>Plectidae</taxon>
        <taxon>Plectus</taxon>
    </lineage>
</organism>
<feature type="compositionally biased region" description="Low complexity" evidence="1">
    <location>
        <begin position="98"/>
        <end position="111"/>
    </location>
</feature>
<dbReference type="WBParaSite" id="PSAMB.scaffold4117size15637.g23534.t1">
    <property type="protein sequence ID" value="PSAMB.scaffold4117size15637.g23534.t1"/>
    <property type="gene ID" value="PSAMB.scaffold4117size15637.g23534"/>
</dbReference>
<proteinExistence type="predicted"/>
<sequence length="111" mass="12550">MEVYKTRNSRRSYNNLLFSYMLYYAADDTKTTAGTSFYIPALLAFIRLHTPNYTDNDDSTDYDISNANRHFIERILSSNDDDQDGINDESDCGVDNKAAASSYATRTTTTA</sequence>
<keyword evidence="2" id="KW-1185">Reference proteome</keyword>
<feature type="region of interest" description="Disordered" evidence="1">
    <location>
        <begin position="78"/>
        <end position="111"/>
    </location>
</feature>
<evidence type="ECO:0000313" key="3">
    <source>
        <dbReference type="WBParaSite" id="PSAMB.scaffold4117size15637.g23534.t1"/>
    </source>
</evidence>
<protein>
    <submittedName>
        <fullName evidence="3">Uncharacterized protein</fullName>
    </submittedName>
</protein>
<evidence type="ECO:0000313" key="2">
    <source>
        <dbReference type="Proteomes" id="UP000887566"/>
    </source>
</evidence>
<reference evidence="3" key="1">
    <citation type="submission" date="2022-11" db="UniProtKB">
        <authorList>
            <consortium name="WormBaseParasite"/>
        </authorList>
    </citation>
    <scope>IDENTIFICATION</scope>
</reference>
<name>A0A914WKC4_9BILA</name>
<dbReference type="AlphaFoldDB" id="A0A914WKC4"/>
<feature type="compositionally biased region" description="Acidic residues" evidence="1">
    <location>
        <begin position="79"/>
        <end position="92"/>
    </location>
</feature>
<accession>A0A914WKC4</accession>